<evidence type="ECO:0000313" key="8">
    <source>
        <dbReference type="Proteomes" id="UP000294299"/>
    </source>
</evidence>
<dbReference type="Proteomes" id="UP000294299">
    <property type="component" value="Chromosome NFRAN"/>
</dbReference>
<evidence type="ECO:0000256" key="4">
    <source>
        <dbReference type="ARBA" id="ARBA00023002"/>
    </source>
</evidence>
<evidence type="ECO:0000256" key="5">
    <source>
        <dbReference type="ARBA" id="ARBA00037941"/>
    </source>
</evidence>
<dbReference type="PANTHER" id="PTHR43104">
    <property type="entry name" value="L-2-HYDROXYGLUTARATE DEHYDROGENASE, MITOCHONDRIAL"/>
    <property type="match status" value="1"/>
</dbReference>
<evidence type="ECO:0000256" key="2">
    <source>
        <dbReference type="ARBA" id="ARBA00022630"/>
    </source>
</evidence>
<gene>
    <name evidence="7" type="primary">lhgO</name>
    <name evidence="7" type="ORF">NFRAN_1938</name>
</gene>
<evidence type="ECO:0000256" key="1">
    <source>
        <dbReference type="ARBA" id="ARBA00001974"/>
    </source>
</evidence>
<dbReference type="EMBL" id="LR216287">
    <property type="protein sequence ID" value="VFJ14260.1"/>
    <property type="molecule type" value="Genomic_DNA"/>
</dbReference>
<organism evidence="7 8">
    <name type="scientific">Candidatus Nitrosocosmicus franklandianus</name>
    <dbReference type="NCBI Taxonomy" id="1798806"/>
    <lineage>
        <taxon>Archaea</taxon>
        <taxon>Nitrososphaerota</taxon>
        <taxon>Nitrososphaeria</taxon>
        <taxon>Nitrososphaerales</taxon>
        <taxon>Nitrososphaeraceae</taxon>
        <taxon>Candidatus Nitrosocosmicus</taxon>
    </lineage>
</organism>
<dbReference type="PANTHER" id="PTHR43104:SF2">
    <property type="entry name" value="L-2-HYDROXYGLUTARATE DEHYDROGENASE, MITOCHONDRIAL"/>
    <property type="match status" value="1"/>
</dbReference>
<evidence type="ECO:0000313" key="7">
    <source>
        <dbReference type="EMBL" id="VFJ14260.1"/>
    </source>
</evidence>
<evidence type="ECO:0000256" key="3">
    <source>
        <dbReference type="ARBA" id="ARBA00022827"/>
    </source>
</evidence>
<dbReference type="GO" id="GO:0003973">
    <property type="term" value="F:(S)-2-hydroxy-acid oxidase activity"/>
    <property type="evidence" value="ECO:0007669"/>
    <property type="project" value="UniProtKB-EC"/>
</dbReference>
<dbReference type="EC" id="1.1.3.15" evidence="7"/>
<dbReference type="GO" id="GO:0047545">
    <property type="term" value="F:(S)-2-hydroxyglutarate dehydrogenase activity"/>
    <property type="evidence" value="ECO:0007669"/>
    <property type="project" value="TreeGrafter"/>
</dbReference>
<proteinExistence type="inferred from homology"/>
<comment type="similarity">
    <text evidence="5">Belongs to the L2HGDH family.</text>
</comment>
<keyword evidence="4 7" id="KW-0560">Oxidoreductase</keyword>
<dbReference type="InterPro" id="IPR036188">
    <property type="entry name" value="FAD/NAD-bd_sf"/>
</dbReference>
<protein>
    <submittedName>
        <fullName evidence="7">L-2-hydroxyglutarate oxidase LhgO</fullName>
        <ecNumber evidence="7">1.1.3.15</ecNumber>
    </submittedName>
</protein>
<reference evidence="7 8" key="1">
    <citation type="submission" date="2019-02" db="EMBL/GenBank/DDBJ databases">
        <authorList>
            <person name="Lehtovirta-Morley E L."/>
        </authorList>
    </citation>
    <scope>NUCLEOTIDE SEQUENCE [LARGE SCALE GENOMIC DNA]</scope>
    <source>
        <strain evidence="7">NFRAN1</strain>
    </source>
</reference>
<comment type="cofactor">
    <cofactor evidence="1">
        <name>FAD</name>
        <dbReference type="ChEBI" id="CHEBI:57692"/>
    </cofactor>
</comment>
<dbReference type="SUPFAM" id="SSF51905">
    <property type="entry name" value="FAD/NAD(P)-binding domain"/>
    <property type="match status" value="1"/>
</dbReference>
<sequence>MKDYCRSNGLAFIEDGVVEVAADPKSEKTLHQYFEWGIKNGLNESEITILSKREVSTIEPHVRCQAAVFCKKDASVNYGQITQTMGNQIPIKNKRARIITFSKVVDIRIEPSKQSIKVEYFDSLEKTKREIDCSFLINAAGSNSINILNKLRIEHPYQDLLFRGEYWIAPSRYNDLTRHSIYSVPQFQQFPFLDPHWIIRVSGTREVGPNACPVLSPYGYNNFTNAKEFLPKIYGLISKKNHGINRTLFRKELLDLVTKEALSSISKRYMINRVKKFLPSIDPKEFRTRGTAGIRSVLIDKDGSFVSNPVFILRDNILHILNYNSPGATGAIPISYAIIFKLLSEGILKCSQETITAQKVAPFDVNLVNVCKEELDIDIAWQ</sequence>
<dbReference type="AlphaFoldDB" id="A0A484I964"/>
<dbReference type="InterPro" id="IPR006076">
    <property type="entry name" value="FAD-dep_OxRdtase"/>
</dbReference>
<keyword evidence="8" id="KW-1185">Reference proteome</keyword>
<dbReference type="Gene3D" id="3.30.9.10">
    <property type="entry name" value="D-Amino Acid Oxidase, subunit A, domain 2"/>
    <property type="match status" value="1"/>
</dbReference>
<evidence type="ECO:0000259" key="6">
    <source>
        <dbReference type="Pfam" id="PF01266"/>
    </source>
</evidence>
<keyword evidence="2" id="KW-0285">Flavoprotein</keyword>
<accession>A0A484I964</accession>
<feature type="domain" description="FAD dependent oxidoreductase" evidence="6">
    <location>
        <begin position="3"/>
        <end position="332"/>
    </location>
</feature>
<keyword evidence="3" id="KW-0274">FAD</keyword>
<name>A0A484I964_9ARCH</name>
<dbReference type="Pfam" id="PF01266">
    <property type="entry name" value="DAO"/>
    <property type="match status" value="1"/>
</dbReference>
<dbReference type="KEGG" id="nfn:NFRAN_1938"/>
<dbReference type="Gene3D" id="3.50.50.60">
    <property type="entry name" value="FAD/NAD(P)-binding domain"/>
    <property type="match status" value="1"/>
</dbReference>